<proteinExistence type="predicted"/>
<keyword evidence="2" id="KW-1185">Reference proteome</keyword>
<protein>
    <submittedName>
        <fullName evidence="1">Lachrymatory-factor synthase-like</fullName>
    </submittedName>
</protein>
<sequence length="90" mass="10402">MANQETREKWADKVRAKLTGRSADQIWPLLEDFFNLHKWLPAIDTCVMELKGHQGQPGCIRYCVVSTSSDDSREVIRKWACEKLIAIDPR</sequence>
<dbReference type="EMBL" id="CM051403">
    <property type="protein sequence ID" value="KAJ4708517.1"/>
    <property type="molecule type" value="Genomic_DNA"/>
</dbReference>
<gene>
    <name evidence="1" type="ORF">OWV82_018450</name>
</gene>
<accession>A0ACC1XAT9</accession>
<name>A0ACC1XAT9_MELAZ</name>
<evidence type="ECO:0000313" key="1">
    <source>
        <dbReference type="EMBL" id="KAJ4708517.1"/>
    </source>
</evidence>
<comment type="caution">
    <text evidence="1">The sequence shown here is derived from an EMBL/GenBank/DDBJ whole genome shotgun (WGS) entry which is preliminary data.</text>
</comment>
<dbReference type="Proteomes" id="UP001164539">
    <property type="component" value="Chromosome 10"/>
</dbReference>
<reference evidence="1 2" key="1">
    <citation type="journal article" date="2023" name="Science">
        <title>Complex scaffold remodeling in plant triterpene biosynthesis.</title>
        <authorList>
            <person name="De La Pena R."/>
            <person name="Hodgson H."/>
            <person name="Liu J.C."/>
            <person name="Stephenson M.J."/>
            <person name="Martin A.C."/>
            <person name="Owen C."/>
            <person name="Harkess A."/>
            <person name="Leebens-Mack J."/>
            <person name="Jimenez L.E."/>
            <person name="Osbourn A."/>
            <person name="Sattely E.S."/>
        </authorList>
    </citation>
    <scope>NUCLEOTIDE SEQUENCE [LARGE SCALE GENOMIC DNA]</scope>
    <source>
        <strain evidence="2">cv. JPN11</strain>
        <tissue evidence="1">Leaf</tissue>
    </source>
</reference>
<evidence type="ECO:0000313" key="2">
    <source>
        <dbReference type="Proteomes" id="UP001164539"/>
    </source>
</evidence>
<organism evidence="1 2">
    <name type="scientific">Melia azedarach</name>
    <name type="common">Chinaberry tree</name>
    <dbReference type="NCBI Taxonomy" id="155640"/>
    <lineage>
        <taxon>Eukaryota</taxon>
        <taxon>Viridiplantae</taxon>
        <taxon>Streptophyta</taxon>
        <taxon>Embryophyta</taxon>
        <taxon>Tracheophyta</taxon>
        <taxon>Spermatophyta</taxon>
        <taxon>Magnoliopsida</taxon>
        <taxon>eudicotyledons</taxon>
        <taxon>Gunneridae</taxon>
        <taxon>Pentapetalae</taxon>
        <taxon>rosids</taxon>
        <taxon>malvids</taxon>
        <taxon>Sapindales</taxon>
        <taxon>Meliaceae</taxon>
        <taxon>Melia</taxon>
    </lineage>
</organism>